<protein>
    <submittedName>
        <fullName evidence="1">Uncharacterized protein</fullName>
    </submittedName>
</protein>
<accession>A0A0G9HJG1</accession>
<name>A0A0G9HJG1_9GAMM</name>
<keyword evidence="2" id="KW-1185">Reference proteome</keyword>
<proteinExistence type="predicted"/>
<gene>
    <name evidence="1" type="ORF">BJI69_15700</name>
</gene>
<sequence length="232" mass="25202">MQPLLGAGDDRTVEALFARLGPLSGEGDVAATLLMRQAAAVCRHAVEPGWQSRTNNPRAMAYAAWKASFCTRTVSQAELDSINQRGRVAFDRRYPGWAVTGPRSVDEIFDAVTSSDDVEVTDMASVLLPRDATGHWDLGRDLVQGSAYEADLHKYQHVALDDMQCATTGGCEPGGMRSAMICLASDGYTCAPGQGVYDMWNEQLSPAEIDIVLAIEQRIRDERARRLATPPG</sequence>
<dbReference type="KEGG" id="lrz:BJI69_15700"/>
<dbReference type="RefSeq" id="WP_046966721.1">
    <property type="nucleotide sequence ID" value="NZ_JPLB01000017.1"/>
</dbReference>
<organism evidence="1 2">
    <name type="scientific">Luteibacter rhizovicinus DSM 16549</name>
    <dbReference type="NCBI Taxonomy" id="1440763"/>
    <lineage>
        <taxon>Bacteria</taxon>
        <taxon>Pseudomonadati</taxon>
        <taxon>Pseudomonadota</taxon>
        <taxon>Gammaproteobacteria</taxon>
        <taxon>Lysobacterales</taxon>
        <taxon>Rhodanobacteraceae</taxon>
        <taxon>Luteibacter</taxon>
    </lineage>
</organism>
<evidence type="ECO:0000313" key="1">
    <source>
        <dbReference type="EMBL" id="APG05200.1"/>
    </source>
</evidence>
<dbReference type="Proteomes" id="UP000182987">
    <property type="component" value="Chromosome"/>
</dbReference>
<dbReference type="EMBL" id="CP017480">
    <property type="protein sequence ID" value="APG05200.1"/>
    <property type="molecule type" value="Genomic_DNA"/>
</dbReference>
<dbReference type="PATRIC" id="fig|1440763.5.peg.775"/>
<dbReference type="AlphaFoldDB" id="A0A0G9HJG1"/>
<evidence type="ECO:0000313" key="2">
    <source>
        <dbReference type="Proteomes" id="UP000182987"/>
    </source>
</evidence>
<reference evidence="2" key="1">
    <citation type="submission" date="2016-09" db="EMBL/GenBank/DDBJ databases">
        <authorList>
            <person name="Lysoe E."/>
        </authorList>
    </citation>
    <scope>NUCLEOTIDE SEQUENCE [LARGE SCALE GENOMIC DNA]</scope>
    <source>
        <strain evidence="2">LJ96T</strain>
    </source>
</reference>